<comment type="caution">
    <text evidence="2">The sequence shown here is derived from an EMBL/GenBank/DDBJ whole genome shotgun (WGS) entry which is preliminary data.</text>
</comment>
<dbReference type="Proteomes" id="UP001295740">
    <property type="component" value="Unassembled WGS sequence"/>
</dbReference>
<reference evidence="2" key="1">
    <citation type="submission" date="2023-10" db="EMBL/GenBank/DDBJ databases">
        <authorList>
            <person name="Hackl T."/>
        </authorList>
    </citation>
    <scope>NUCLEOTIDE SEQUENCE</scope>
</reference>
<evidence type="ECO:0000313" key="3">
    <source>
        <dbReference type="Proteomes" id="UP001295740"/>
    </source>
</evidence>
<protein>
    <submittedName>
        <fullName evidence="2">Uu.00g092470.m01.CDS01</fullName>
    </submittedName>
</protein>
<dbReference type="PROSITE" id="PS51257">
    <property type="entry name" value="PROKAR_LIPOPROTEIN"/>
    <property type="match status" value="1"/>
</dbReference>
<organism evidence="2 3">
    <name type="scientific">Anthostomella pinea</name>
    <dbReference type="NCBI Taxonomy" id="933095"/>
    <lineage>
        <taxon>Eukaryota</taxon>
        <taxon>Fungi</taxon>
        <taxon>Dikarya</taxon>
        <taxon>Ascomycota</taxon>
        <taxon>Pezizomycotina</taxon>
        <taxon>Sordariomycetes</taxon>
        <taxon>Xylariomycetidae</taxon>
        <taxon>Xylariales</taxon>
        <taxon>Xylariaceae</taxon>
        <taxon>Anthostomella</taxon>
    </lineage>
</organism>
<dbReference type="EMBL" id="CAUWAG010000010">
    <property type="protein sequence ID" value="CAJ2508061.1"/>
    <property type="molecule type" value="Genomic_DNA"/>
</dbReference>
<accession>A0AAI8VN92</accession>
<dbReference type="AlphaFoldDB" id="A0AAI8VN92"/>
<evidence type="ECO:0000256" key="1">
    <source>
        <dbReference type="SAM" id="MobiDB-lite"/>
    </source>
</evidence>
<evidence type="ECO:0000313" key="2">
    <source>
        <dbReference type="EMBL" id="CAJ2508061.1"/>
    </source>
</evidence>
<keyword evidence="3" id="KW-1185">Reference proteome</keyword>
<proteinExistence type="predicted"/>
<gene>
    <name evidence="2" type="ORF">KHLLAP_LOCUS8529</name>
</gene>
<name>A0AAI8VN92_9PEZI</name>
<sequence>MGKFVDLDDFIEWFIARKTSVWGIFAFGITACDSGGRVVTTPDSQTWATIVLSTDGQLGEAEASTILRLLDVTIADNMLKQQLPGRLAYRIESSGKSYRARACRAKSGQLSTAEIIKQGEIEVTSEESDGETTRPATPQGLVERQVVEVELDAGGSDGDGCHN</sequence>
<feature type="region of interest" description="Disordered" evidence="1">
    <location>
        <begin position="122"/>
        <end position="143"/>
    </location>
</feature>